<dbReference type="InterPro" id="IPR011257">
    <property type="entry name" value="DNA_glycosylase"/>
</dbReference>
<evidence type="ECO:0000256" key="5">
    <source>
        <dbReference type="ARBA" id="ARBA00023204"/>
    </source>
</evidence>
<dbReference type="InterPro" id="IPR000035">
    <property type="entry name" value="Alkylbase_DNA_glycsylse_CS"/>
</dbReference>
<dbReference type="Gene3D" id="1.10.1670.40">
    <property type="match status" value="1"/>
</dbReference>
<dbReference type="GO" id="GO:0008725">
    <property type="term" value="F:DNA-3-methyladenine glycosylase activity"/>
    <property type="evidence" value="ECO:0007669"/>
    <property type="project" value="TreeGrafter"/>
</dbReference>
<dbReference type="GO" id="GO:0032993">
    <property type="term" value="C:protein-DNA complex"/>
    <property type="evidence" value="ECO:0007669"/>
    <property type="project" value="TreeGrafter"/>
</dbReference>
<sequence>MSHPLPPAVILAAGQGSRLLERSKGLPKPLTPVLGVPLLERTLLSCRVAGITEVFVVVGHQPERLRTASDDLARRYAMTVHVVDNPAWEEGNGTSALAVASYLSRPFFLLMCDHVFTPAMLDCLLEAADETETCRLAVDRHIEAVFDLPDATKVRLDHALITAIGKDITPFDAIDTGLFLCTPRLFRALEQARAAGDGSLSGGMRQLIQHAHLQAVDIGSQFWSDVDTPASLVYTEHMLMTSAARLQGAQRHAEGILYLQQADPRLGQLMAQCGPCTLAPRDLEPFVMLCRSIIYQQLSGKAAGTIMARFLELYGTVSPEPEAVRQTSEDTLRGIGLSRQKIAYLKDLASHVQTGTLQLDTLPQQSDTAVIEQLVRVKGIGRWTAEMFLIFALGRLDVFPVDDLGIRKAIQQLYGYQRLPAPVTMQRHAHKWHPYRTIATWYLWRSLDITATPFQTEPSPRPSAQ</sequence>
<comment type="catalytic activity">
    <reaction evidence="1">
        <text>Hydrolysis of alkylated DNA, releasing 3-methyladenine, 3-methylguanine, 7-methylguanine and 7-methyladenine.</text>
        <dbReference type="EC" id="3.2.2.21"/>
    </reaction>
</comment>
<dbReference type="PANTHER" id="PTHR43003:SF5">
    <property type="entry name" value="DNA-3-METHYLADENINE GLYCOSYLASE"/>
    <property type="match status" value="1"/>
</dbReference>
<dbReference type="InterPro" id="IPR051912">
    <property type="entry name" value="Alkylbase_DNA_Glycosylase/TA"/>
</dbReference>
<dbReference type="GO" id="GO:0043916">
    <property type="term" value="F:DNA-7-methylguanine glycosylase activity"/>
    <property type="evidence" value="ECO:0007669"/>
    <property type="project" value="TreeGrafter"/>
</dbReference>
<reference evidence="7" key="1">
    <citation type="submission" date="2019-03" db="EMBL/GenBank/DDBJ databases">
        <title>Lake Tanganyika Metagenome-Assembled Genomes (MAGs).</title>
        <authorList>
            <person name="Tran P."/>
        </authorList>
    </citation>
    <scope>NUCLEOTIDE SEQUENCE</scope>
    <source>
        <strain evidence="7">K_DeepCast_65m_m2_066</strain>
    </source>
</reference>
<dbReference type="FunFam" id="1.10.340.30:FF:000004">
    <property type="entry name" value="DNA-3-methyladenine glycosylase II"/>
    <property type="match status" value="1"/>
</dbReference>
<accession>A0A937VZP1</accession>
<evidence type="ECO:0000256" key="3">
    <source>
        <dbReference type="ARBA" id="ARBA00012000"/>
    </source>
</evidence>
<dbReference type="InterPro" id="IPR025877">
    <property type="entry name" value="MobA-like_NTP_Trfase"/>
</dbReference>
<dbReference type="GO" id="GO:0005737">
    <property type="term" value="C:cytoplasm"/>
    <property type="evidence" value="ECO:0007669"/>
    <property type="project" value="TreeGrafter"/>
</dbReference>
<evidence type="ECO:0000259" key="6">
    <source>
        <dbReference type="SMART" id="SM00478"/>
    </source>
</evidence>
<feature type="domain" description="HhH-GPD" evidence="6">
    <location>
        <begin position="294"/>
        <end position="448"/>
    </location>
</feature>
<dbReference type="Gene3D" id="3.90.550.10">
    <property type="entry name" value="Spore Coat Polysaccharide Biosynthesis Protein SpsA, Chain A"/>
    <property type="match status" value="1"/>
</dbReference>
<dbReference type="PROSITE" id="PS00516">
    <property type="entry name" value="ALKYLBASE_DNA_GLYCOS"/>
    <property type="match status" value="1"/>
</dbReference>
<dbReference type="InterPro" id="IPR003265">
    <property type="entry name" value="HhH-GPD_domain"/>
</dbReference>
<dbReference type="GO" id="GO:0006285">
    <property type="term" value="P:base-excision repair, AP site formation"/>
    <property type="evidence" value="ECO:0007669"/>
    <property type="project" value="TreeGrafter"/>
</dbReference>
<dbReference type="EMBL" id="VGLS01000032">
    <property type="protein sequence ID" value="MBM3222566.1"/>
    <property type="molecule type" value="Genomic_DNA"/>
</dbReference>
<dbReference type="SMART" id="SM00478">
    <property type="entry name" value="ENDO3c"/>
    <property type="match status" value="1"/>
</dbReference>
<protein>
    <recommendedName>
        <fullName evidence="3">DNA-3-methyladenine glycosylase II</fullName>
        <ecNumber evidence="3">3.2.2.21</ecNumber>
    </recommendedName>
</protein>
<comment type="caution">
    <text evidence="7">The sequence shown here is derived from an EMBL/GenBank/DDBJ whole genome shotgun (WGS) entry which is preliminary data.</text>
</comment>
<proteinExistence type="inferred from homology"/>
<evidence type="ECO:0000256" key="1">
    <source>
        <dbReference type="ARBA" id="ARBA00000086"/>
    </source>
</evidence>
<comment type="similarity">
    <text evidence="2">Belongs to the alkylbase DNA glycosidase AlkA family.</text>
</comment>
<dbReference type="SUPFAM" id="SSF48150">
    <property type="entry name" value="DNA-glycosylase"/>
    <property type="match status" value="1"/>
</dbReference>
<evidence type="ECO:0000313" key="8">
    <source>
        <dbReference type="Proteomes" id="UP000712673"/>
    </source>
</evidence>
<dbReference type="GO" id="GO:0016779">
    <property type="term" value="F:nucleotidyltransferase activity"/>
    <property type="evidence" value="ECO:0007669"/>
    <property type="project" value="UniProtKB-ARBA"/>
</dbReference>
<dbReference type="AlphaFoldDB" id="A0A937VZP1"/>
<dbReference type="EC" id="3.2.2.21" evidence="3"/>
<keyword evidence="4" id="KW-0227">DNA damage</keyword>
<dbReference type="PANTHER" id="PTHR43003">
    <property type="entry name" value="DNA-3-METHYLADENINE GLYCOSYLASE"/>
    <property type="match status" value="1"/>
</dbReference>
<dbReference type="Pfam" id="PF00730">
    <property type="entry name" value="HhH-GPD"/>
    <property type="match status" value="1"/>
</dbReference>
<organism evidence="7 8">
    <name type="scientific">Tectimicrobiota bacterium</name>
    <dbReference type="NCBI Taxonomy" id="2528274"/>
    <lineage>
        <taxon>Bacteria</taxon>
        <taxon>Pseudomonadati</taxon>
        <taxon>Nitrospinota/Tectimicrobiota group</taxon>
        <taxon>Candidatus Tectimicrobiota</taxon>
    </lineage>
</organism>
<evidence type="ECO:0000313" key="7">
    <source>
        <dbReference type="EMBL" id="MBM3222566.1"/>
    </source>
</evidence>
<keyword evidence="5" id="KW-0234">DNA repair</keyword>
<evidence type="ECO:0000256" key="2">
    <source>
        <dbReference type="ARBA" id="ARBA00010817"/>
    </source>
</evidence>
<dbReference type="CDD" id="cd00056">
    <property type="entry name" value="ENDO3c"/>
    <property type="match status" value="1"/>
</dbReference>
<dbReference type="InterPro" id="IPR029044">
    <property type="entry name" value="Nucleotide-diphossugar_trans"/>
</dbReference>
<evidence type="ECO:0000256" key="4">
    <source>
        <dbReference type="ARBA" id="ARBA00022763"/>
    </source>
</evidence>
<dbReference type="SUPFAM" id="SSF53448">
    <property type="entry name" value="Nucleotide-diphospho-sugar transferases"/>
    <property type="match status" value="1"/>
</dbReference>
<gene>
    <name evidence="7" type="ORF">FJZ47_02000</name>
</gene>
<dbReference type="Proteomes" id="UP000712673">
    <property type="component" value="Unassembled WGS sequence"/>
</dbReference>
<name>A0A937VZP1_UNCTE</name>
<dbReference type="GO" id="GO:0032131">
    <property type="term" value="F:alkylated DNA binding"/>
    <property type="evidence" value="ECO:0007669"/>
    <property type="project" value="TreeGrafter"/>
</dbReference>
<dbReference type="Pfam" id="PF12804">
    <property type="entry name" value="NTP_transf_3"/>
    <property type="match status" value="1"/>
</dbReference>
<dbReference type="Gene3D" id="1.10.340.30">
    <property type="entry name" value="Hypothetical protein, domain 2"/>
    <property type="match status" value="1"/>
</dbReference>
<dbReference type="GO" id="GO:0006307">
    <property type="term" value="P:DNA alkylation repair"/>
    <property type="evidence" value="ECO:0007669"/>
    <property type="project" value="TreeGrafter"/>
</dbReference>